<dbReference type="EMBL" id="BARW01036377">
    <property type="protein sequence ID" value="GAJ17462.1"/>
    <property type="molecule type" value="Genomic_DNA"/>
</dbReference>
<gene>
    <name evidence="2" type="ORF">S12H4_56477</name>
</gene>
<comment type="caution">
    <text evidence="2">The sequence shown here is derived from an EMBL/GenBank/DDBJ whole genome shotgun (WGS) entry which is preliminary data.</text>
</comment>
<protein>
    <submittedName>
        <fullName evidence="2">Uncharacterized protein</fullName>
    </submittedName>
</protein>
<accession>X1VGT3</accession>
<evidence type="ECO:0000313" key="2">
    <source>
        <dbReference type="EMBL" id="GAJ17462.1"/>
    </source>
</evidence>
<feature type="region of interest" description="Disordered" evidence="1">
    <location>
        <begin position="1"/>
        <end position="30"/>
    </location>
</feature>
<reference evidence="2" key="1">
    <citation type="journal article" date="2014" name="Front. Microbiol.">
        <title>High frequency of phylogenetically diverse reductive dehalogenase-homologous genes in deep subseafloor sedimentary metagenomes.</title>
        <authorList>
            <person name="Kawai M."/>
            <person name="Futagami T."/>
            <person name="Toyoda A."/>
            <person name="Takaki Y."/>
            <person name="Nishi S."/>
            <person name="Hori S."/>
            <person name="Arai W."/>
            <person name="Tsubouchi T."/>
            <person name="Morono Y."/>
            <person name="Uchiyama I."/>
            <person name="Ito T."/>
            <person name="Fujiyama A."/>
            <person name="Inagaki F."/>
            <person name="Takami H."/>
        </authorList>
    </citation>
    <scope>NUCLEOTIDE SEQUENCE</scope>
    <source>
        <strain evidence="2">Expedition CK06-06</strain>
    </source>
</reference>
<name>X1VGT3_9ZZZZ</name>
<dbReference type="AlphaFoldDB" id="X1VGT3"/>
<feature type="non-terminal residue" evidence="2">
    <location>
        <position position="1"/>
    </location>
</feature>
<sequence length="30" mass="3546">YKFGMGTPEQREEVKRRAEEWAKTHLGDVP</sequence>
<evidence type="ECO:0000256" key="1">
    <source>
        <dbReference type="SAM" id="MobiDB-lite"/>
    </source>
</evidence>
<organism evidence="2">
    <name type="scientific">marine sediment metagenome</name>
    <dbReference type="NCBI Taxonomy" id="412755"/>
    <lineage>
        <taxon>unclassified sequences</taxon>
        <taxon>metagenomes</taxon>
        <taxon>ecological metagenomes</taxon>
    </lineage>
</organism>
<feature type="compositionally biased region" description="Basic and acidic residues" evidence="1">
    <location>
        <begin position="9"/>
        <end position="30"/>
    </location>
</feature>
<proteinExistence type="predicted"/>